<dbReference type="InterPro" id="IPR027598">
    <property type="entry name" value="Amphi-Trp_dom"/>
</dbReference>
<protein>
    <submittedName>
        <fullName evidence="3">Amphi-Trp domain-containing protein</fullName>
    </submittedName>
</protein>
<reference evidence="3 5" key="2">
    <citation type="submission" date="2019-03" db="EMBL/GenBank/DDBJ databases">
        <title>Reclassification of Micrococcus aloeverae and Micrococcus yunnanensis as later heterotypic synonyms of Micrococcus luteus.</title>
        <authorList>
            <person name="Huang C.-H."/>
        </authorList>
    </citation>
    <scope>NUCLEOTIDE SEQUENCE [LARGE SCALE GENOMIC DNA]</scope>
    <source>
        <strain evidence="3 5">BCRC 12151</strain>
    </source>
</reference>
<dbReference type="NCBIfam" id="TIGR04354">
    <property type="entry name" value="amphi-Trp"/>
    <property type="match status" value="1"/>
</dbReference>
<evidence type="ECO:0000313" key="4">
    <source>
        <dbReference type="Proteomes" id="UP000196230"/>
    </source>
</evidence>
<dbReference type="EMBL" id="FUKP01000071">
    <property type="protein sequence ID" value="SJN36779.1"/>
    <property type="molecule type" value="Genomic_DNA"/>
</dbReference>
<accession>A0A1R4JXR3</accession>
<dbReference type="RefSeq" id="WP_067191971.1">
    <property type="nucleotide sequence ID" value="NZ_CP126965.1"/>
</dbReference>
<name>A0A1R4JXR3_9MICC</name>
<evidence type="ECO:0000313" key="5">
    <source>
        <dbReference type="Proteomes" id="UP000297477"/>
    </source>
</evidence>
<dbReference type="Proteomes" id="UP000297477">
    <property type="component" value="Unassembled WGS sequence"/>
</dbReference>
<evidence type="ECO:0000313" key="2">
    <source>
        <dbReference type="EMBL" id="SJN36779.1"/>
    </source>
</evidence>
<organism evidence="2 4">
    <name type="scientific">Micrococcus lylae</name>
    <dbReference type="NCBI Taxonomy" id="1273"/>
    <lineage>
        <taxon>Bacteria</taxon>
        <taxon>Bacillati</taxon>
        <taxon>Actinomycetota</taxon>
        <taxon>Actinomycetes</taxon>
        <taxon>Micrococcales</taxon>
        <taxon>Micrococcaceae</taxon>
        <taxon>Micrococcus</taxon>
    </lineage>
</organism>
<evidence type="ECO:0000313" key="3">
    <source>
        <dbReference type="EMBL" id="TFH98140.1"/>
    </source>
</evidence>
<feature type="domain" description="Amphi-Trp" evidence="1">
    <location>
        <begin position="9"/>
        <end position="75"/>
    </location>
</feature>
<reference evidence="2 4" key="1">
    <citation type="submission" date="2017-02" db="EMBL/GenBank/DDBJ databases">
        <authorList>
            <person name="Peterson S.W."/>
        </authorList>
    </citation>
    <scope>NUCLEOTIDE SEQUENCE [LARGE SCALE GENOMIC DNA]</scope>
    <source>
        <strain evidence="2 4">2B3F</strain>
    </source>
</reference>
<dbReference type="Pfam" id="PF20068">
    <property type="entry name" value="Amphi-Trp"/>
    <property type="match status" value="1"/>
</dbReference>
<dbReference type="EMBL" id="SPKT01000023">
    <property type="protein sequence ID" value="TFH98140.1"/>
    <property type="molecule type" value="Genomic_DNA"/>
</dbReference>
<sequence>MGKDLFENEQKQTMTREQAAARLRELADQLADQNEVRVEHGGRDVVVSVADQVEFEVELEVEQGGQSELEITLSW</sequence>
<dbReference type="AlphaFoldDB" id="A0A1R4JXR3"/>
<proteinExistence type="predicted"/>
<gene>
    <name evidence="3" type="ORF">E4A49_10150</name>
    <name evidence="2" type="ORF">FM125_11240</name>
</gene>
<evidence type="ECO:0000259" key="1">
    <source>
        <dbReference type="Pfam" id="PF20068"/>
    </source>
</evidence>
<keyword evidence="5" id="KW-1185">Reference proteome</keyword>
<dbReference type="Proteomes" id="UP000196230">
    <property type="component" value="Unassembled WGS sequence"/>
</dbReference>